<evidence type="ECO:0000313" key="2">
    <source>
        <dbReference type="EMBL" id="HIU12947.1"/>
    </source>
</evidence>
<feature type="domain" description="DJ-1/PfpI" evidence="1">
    <location>
        <begin position="1"/>
        <end position="160"/>
    </location>
</feature>
<dbReference type="InterPro" id="IPR002818">
    <property type="entry name" value="DJ-1/PfpI"/>
</dbReference>
<evidence type="ECO:0000259" key="1">
    <source>
        <dbReference type="Pfam" id="PF01965"/>
    </source>
</evidence>
<reference evidence="2" key="1">
    <citation type="submission" date="2020-10" db="EMBL/GenBank/DDBJ databases">
        <authorList>
            <person name="Gilroy R."/>
        </authorList>
    </citation>
    <scope>NUCLEOTIDE SEQUENCE</scope>
    <source>
        <strain evidence="2">CHK195-11698</strain>
    </source>
</reference>
<dbReference type="EMBL" id="DVMJ01000017">
    <property type="protein sequence ID" value="HIU12947.1"/>
    <property type="molecule type" value="Genomic_DNA"/>
</dbReference>
<organism evidence="2 3">
    <name type="scientific">Candidatus Fimiplasma intestinipullorum</name>
    <dbReference type="NCBI Taxonomy" id="2840825"/>
    <lineage>
        <taxon>Bacteria</taxon>
        <taxon>Bacillati</taxon>
        <taxon>Bacillota</taxon>
        <taxon>Clostridia</taxon>
        <taxon>Eubacteriales</taxon>
        <taxon>Candidatus Fimiplasma</taxon>
    </lineage>
</organism>
<name>A0A9D1HLM6_9FIRM</name>
<comment type="caution">
    <text evidence="2">The sequence shown here is derived from an EMBL/GenBank/DDBJ whole genome shotgun (WGS) entry which is preliminary data.</text>
</comment>
<dbReference type="PANTHER" id="PTHR48094">
    <property type="entry name" value="PROTEIN/NUCLEIC ACID DEGLYCASE DJ-1-RELATED"/>
    <property type="match status" value="1"/>
</dbReference>
<dbReference type="SUPFAM" id="SSF52317">
    <property type="entry name" value="Class I glutamine amidotransferase-like"/>
    <property type="match status" value="1"/>
</dbReference>
<gene>
    <name evidence="2" type="ORF">IAD15_02630</name>
</gene>
<reference evidence="2" key="2">
    <citation type="journal article" date="2021" name="PeerJ">
        <title>Extensive microbial diversity within the chicken gut microbiome revealed by metagenomics and culture.</title>
        <authorList>
            <person name="Gilroy R."/>
            <person name="Ravi A."/>
            <person name="Getino M."/>
            <person name="Pursley I."/>
            <person name="Horton D.L."/>
            <person name="Alikhan N.F."/>
            <person name="Baker D."/>
            <person name="Gharbi K."/>
            <person name="Hall N."/>
            <person name="Watson M."/>
            <person name="Adriaenssens E.M."/>
            <person name="Foster-Nyarko E."/>
            <person name="Jarju S."/>
            <person name="Secka A."/>
            <person name="Antonio M."/>
            <person name="Oren A."/>
            <person name="Chaudhuri R.R."/>
            <person name="La Ragione R."/>
            <person name="Hildebrand F."/>
            <person name="Pallen M.J."/>
        </authorList>
    </citation>
    <scope>NUCLEOTIDE SEQUENCE</scope>
    <source>
        <strain evidence="2">CHK195-11698</strain>
    </source>
</reference>
<dbReference type="CDD" id="cd03135">
    <property type="entry name" value="GATase1_DJ-1"/>
    <property type="match status" value="1"/>
</dbReference>
<dbReference type="Proteomes" id="UP000824175">
    <property type="component" value="Unassembled WGS sequence"/>
</dbReference>
<dbReference type="Gene3D" id="3.40.50.880">
    <property type="match status" value="1"/>
</dbReference>
<dbReference type="AlphaFoldDB" id="A0A9D1HLM6"/>
<dbReference type="Pfam" id="PF01965">
    <property type="entry name" value="DJ-1_PfpI"/>
    <property type="match status" value="1"/>
</dbReference>
<accession>A0A9D1HLM6</accession>
<protein>
    <submittedName>
        <fullName evidence="2">DJ-1/PfpI family protein</fullName>
    </submittedName>
</protein>
<proteinExistence type="predicted"/>
<dbReference type="PANTHER" id="PTHR48094:SF12">
    <property type="entry name" value="PARKINSON DISEASE PROTEIN 7 HOMOLOG"/>
    <property type="match status" value="1"/>
</dbReference>
<evidence type="ECO:0000313" key="3">
    <source>
        <dbReference type="Proteomes" id="UP000824175"/>
    </source>
</evidence>
<sequence length="180" mass="19495">MKVCMIITDGFEEIEAIGTLAILSRGGVEVDVYSLLDKDATGRFGVTCTNLKPFSTMTMDDYEAIIIPGGPEWKALEASQEVQNWLKAFNEAGKYVCAICAGPTILGRAGFLKGKNYTCFTSMNDDFGGTYHQQYVVKDGNIITGCSAAASIDFGFAILEAVAGKEAADKTKAEIYYNYK</sequence>
<dbReference type="GO" id="GO:0005737">
    <property type="term" value="C:cytoplasm"/>
    <property type="evidence" value="ECO:0007669"/>
    <property type="project" value="TreeGrafter"/>
</dbReference>
<dbReference type="InterPro" id="IPR050325">
    <property type="entry name" value="Prot/Nucl_acid_deglycase"/>
</dbReference>
<dbReference type="InterPro" id="IPR029062">
    <property type="entry name" value="Class_I_gatase-like"/>
</dbReference>